<dbReference type="PROSITE" id="PS00497">
    <property type="entry name" value="TYROSINASE_1"/>
    <property type="match status" value="1"/>
</dbReference>
<dbReference type="InterPro" id="IPR008922">
    <property type="entry name" value="Di-copper_centre_dom_sf"/>
</dbReference>
<dbReference type="GO" id="GO:0016491">
    <property type="term" value="F:oxidoreductase activity"/>
    <property type="evidence" value="ECO:0007669"/>
    <property type="project" value="InterPro"/>
</dbReference>
<organism evidence="2 3">
    <name type="scientific">Catenaria anguillulae PL171</name>
    <dbReference type="NCBI Taxonomy" id="765915"/>
    <lineage>
        <taxon>Eukaryota</taxon>
        <taxon>Fungi</taxon>
        <taxon>Fungi incertae sedis</taxon>
        <taxon>Blastocladiomycota</taxon>
        <taxon>Blastocladiomycetes</taxon>
        <taxon>Blastocladiales</taxon>
        <taxon>Catenariaceae</taxon>
        <taxon>Catenaria</taxon>
    </lineage>
</organism>
<name>A0A1Y2I367_9FUNG</name>
<dbReference type="OrthoDB" id="6132182at2759"/>
<dbReference type="InterPro" id="IPR002227">
    <property type="entry name" value="Tyrosinase_Cu-bd"/>
</dbReference>
<sequence>MPALIGIPSRLHIATIARPNRYTLPHTPPTSIMRSISILVAIVLALLASTQSADAQCRVRKELRDLSGSEKRALVDGLVAMHRDGSLERLRKVHADNIPVAHNTNNFLLWHRAFMWDAEDELLRHTSGLSGMPYIDLTRDARDPASSPAFRNDLFMP</sequence>
<proteinExistence type="predicted"/>
<dbReference type="AlphaFoldDB" id="A0A1Y2I367"/>
<protein>
    <recommendedName>
        <fullName evidence="1">Tyrosinase copper-binding domain-containing protein</fullName>
    </recommendedName>
</protein>
<dbReference type="Gene3D" id="1.10.1280.10">
    <property type="entry name" value="Di-copper center containing domain from catechol oxidase"/>
    <property type="match status" value="1"/>
</dbReference>
<gene>
    <name evidence="2" type="ORF">BCR44DRAFT_1173706</name>
</gene>
<feature type="domain" description="Tyrosinase copper-binding" evidence="1">
    <location>
        <begin position="102"/>
        <end position="119"/>
    </location>
</feature>
<comment type="caution">
    <text evidence="2">The sequence shown here is derived from an EMBL/GenBank/DDBJ whole genome shotgun (WGS) entry which is preliminary data.</text>
</comment>
<dbReference type="Pfam" id="PF00264">
    <property type="entry name" value="Tyrosinase"/>
    <property type="match status" value="1"/>
</dbReference>
<keyword evidence="3" id="KW-1185">Reference proteome</keyword>
<dbReference type="EMBL" id="MCFL01000003">
    <property type="protein sequence ID" value="ORZ40391.1"/>
    <property type="molecule type" value="Genomic_DNA"/>
</dbReference>
<dbReference type="Proteomes" id="UP000193411">
    <property type="component" value="Unassembled WGS sequence"/>
</dbReference>
<reference evidence="2 3" key="1">
    <citation type="submission" date="2016-07" db="EMBL/GenBank/DDBJ databases">
        <title>Pervasive Adenine N6-methylation of Active Genes in Fungi.</title>
        <authorList>
            <consortium name="DOE Joint Genome Institute"/>
            <person name="Mondo S.J."/>
            <person name="Dannebaum R.O."/>
            <person name="Kuo R.C."/>
            <person name="Labutti K."/>
            <person name="Haridas S."/>
            <person name="Kuo A."/>
            <person name="Salamov A."/>
            <person name="Ahrendt S.R."/>
            <person name="Lipzen A."/>
            <person name="Sullivan W."/>
            <person name="Andreopoulos W.B."/>
            <person name="Clum A."/>
            <person name="Lindquist E."/>
            <person name="Daum C."/>
            <person name="Ramamoorthy G.K."/>
            <person name="Gryganskyi A."/>
            <person name="Culley D."/>
            <person name="Magnuson J.K."/>
            <person name="James T.Y."/>
            <person name="O'Malley M.A."/>
            <person name="Stajich J.E."/>
            <person name="Spatafora J.W."/>
            <person name="Visel A."/>
            <person name="Grigoriev I.V."/>
        </authorList>
    </citation>
    <scope>NUCLEOTIDE SEQUENCE [LARGE SCALE GENOMIC DNA]</scope>
    <source>
        <strain evidence="2 3">PL171</strain>
    </source>
</reference>
<accession>A0A1Y2I367</accession>
<evidence type="ECO:0000313" key="2">
    <source>
        <dbReference type="EMBL" id="ORZ40391.1"/>
    </source>
</evidence>
<evidence type="ECO:0000259" key="1">
    <source>
        <dbReference type="PROSITE" id="PS00497"/>
    </source>
</evidence>
<dbReference type="SUPFAM" id="SSF48056">
    <property type="entry name" value="Di-copper centre-containing domain"/>
    <property type="match status" value="1"/>
</dbReference>
<evidence type="ECO:0000313" key="3">
    <source>
        <dbReference type="Proteomes" id="UP000193411"/>
    </source>
</evidence>